<dbReference type="AlphaFoldDB" id="A0A7S4VJF1"/>
<feature type="domain" description="ABC1 atypical kinase-like" evidence="1">
    <location>
        <begin position="323"/>
        <end position="436"/>
    </location>
</feature>
<name>A0A7S4VJF1_9DINO</name>
<proteinExistence type="predicted"/>
<accession>A0A7S4VJF1</accession>
<reference evidence="2" key="1">
    <citation type="submission" date="2021-01" db="EMBL/GenBank/DDBJ databases">
        <authorList>
            <person name="Corre E."/>
            <person name="Pelletier E."/>
            <person name="Niang G."/>
            <person name="Scheremetjew M."/>
            <person name="Finn R."/>
            <person name="Kale V."/>
            <person name="Holt S."/>
            <person name="Cochrane G."/>
            <person name="Meng A."/>
            <person name="Brown T."/>
            <person name="Cohen L."/>
        </authorList>
    </citation>
    <scope>NUCLEOTIDE SEQUENCE</scope>
    <source>
        <strain evidence="2">CCMP3105</strain>
    </source>
</reference>
<dbReference type="InterPro" id="IPR051130">
    <property type="entry name" value="Mito_struct-func_regulator"/>
</dbReference>
<protein>
    <recommendedName>
        <fullName evidence="1">ABC1 atypical kinase-like domain-containing protein</fullName>
    </recommendedName>
</protein>
<dbReference type="SUPFAM" id="SSF56112">
    <property type="entry name" value="Protein kinase-like (PK-like)"/>
    <property type="match status" value="1"/>
</dbReference>
<dbReference type="InterPro" id="IPR011009">
    <property type="entry name" value="Kinase-like_dom_sf"/>
</dbReference>
<evidence type="ECO:0000259" key="1">
    <source>
        <dbReference type="Pfam" id="PF03109"/>
    </source>
</evidence>
<sequence>MAFFQMIGKSFETVGHGIATGATALADEITGGNVPEIRHARQDQERRLQEAARRTEESARVVGGDVNRVLGTVGVSALTLSRIVTSPEQLRRLVELIETHDFLGLIRALQNRAEFPDDFFPNWIRRAGGYFPKFAQVLSVRADLIHNRRVLDQLSRCLEDMPARDRGRVHEFLQGLGWDQASLAGLGEALNAGTIAQVNELRLPDGRPGVVKATFPDTRRQVQTDFRLFEHARNILRALNLEDEQARTVGVLFAAVGKNEPAVMNEFDLQAEAIKLATAGELAAGEWPHAYGAWLGAASAILAAQPPALAMLATQWLRNNQWRVRVPEPVAGLCSQPAIAMTRAGGESIHRLLSGSSGDAGRQEAAGALLGLAVPFIGWMLLCKSTQHFGHVDPHPGNFRWCAAARELWVLDWGSSVTLSLERRKALCMLIRLVADDAEPALVGDVAGAFGLRGTNPLELAKLVRGMLNATTAHAAQDAINTAAIDNILDGVSDDVVPVVRCLSVLGGMLKELQQHIRSEHQHEVPLSLAALWGPFATLGLAD</sequence>
<organism evidence="2">
    <name type="scientific">Alexandrium monilatum</name>
    <dbReference type="NCBI Taxonomy" id="311494"/>
    <lineage>
        <taxon>Eukaryota</taxon>
        <taxon>Sar</taxon>
        <taxon>Alveolata</taxon>
        <taxon>Dinophyceae</taxon>
        <taxon>Gonyaulacales</taxon>
        <taxon>Pyrocystaceae</taxon>
        <taxon>Alexandrium</taxon>
    </lineage>
</organism>
<dbReference type="Pfam" id="PF03109">
    <property type="entry name" value="ABC1"/>
    <property type="match status" value="1"/>
</dbReference>
<gene>
    <name evidence="2" type="ORF">AMON00008_LOCUS22334</name>
</gene>
<dbReference type="EMBL" id="HBNR01032545">
    <property type="protein sequence ID" value="CAE4587237.1"/>
    <property type="molecule type" value="Transcribed_RNA"/>
</dbReference>
<dbReference type="PANTHER" id="PTHR43173:SF19">
    <property type="entry name" value="AARF DOMAIN-CONTAINING PROTEIN KINASE 1"/>
    <property type="match status" value="1"/>
</dbReference>
<dbReference type="PANTHER" id="PTHR43173">
    <property type="entry name" value="ABC1 FAMILY PROTEIN"/>
    <property type="match status" value="1"/>
</dbReference>
<dbReference type="InterPro" id="IPR004147">
    <property type="entry name" value="ABC1_dom"/>
</dbReference>
<evidence type="ECO:0000313" key="2">
    <source>
        <dbReference type="EMBL" id="CAE4587237.1"/>
    </source>
</evidence>